<name>A0A8H3FA09_9LECA</name>
<dbReference type="PRINTS" id="PR00381">
    <property type="entry name" value="KINESINLIGHT"/>
</dbReference>
<dbReference type="Proteomes" id="UP000664534">
    <property type="component" value="Unassembled WGS sequence"/>
</dbReference>
<dbReference type="InterPro" id="IPR019734">
    <property type="entry name" value="TPR_rpt"/>
</dbReference>
<dbReference type="PANTHER" id="PTHR46082:SF6">
    <property type="entry name" value="AAA+ ATPASE DOMAIN-CONTAINING PROTEIN-RELATED"/>
    <property type="match status" value="1"/>
</dbReference>
<dbReference type="Pfam" id="PF13424">
    <property type="entry name" value="TPR_12"/>
    <property type="match status" value="3"/>
</dbReference>
<dbReference type="PANTHER" id="PTHR46082">
    <property type="entry name" value="ATP/GTP-BINDING PROTEIN-RELATED"/>
    <property type="match status" value="1"/>
</dbReference>
<dbReference type="Gene3D" id="1.25.40.10">
    <property type="entry name" value="Tetratricopeptide repeat domain"/>
    <property type="match status" value="2"/>
</dbReference>
<evidence type="ECO:0000313" key="2">
    <source>
        <dbReference type="Proteomes" id="UP000664534"/>
    </source>
</evidence>
<dbReference type="SUPFAM" id="SSF52540">
    <property type="entry name" value="P-loop containing nucleoside triphosphate hydrolases"/>
    <property type="match status" value="1"/>
</dbReference>
<dbReference type="AlphaFoldDB" id="A0A8H3FA09"/>
<evidence type="ECO:0000313" key="1">
    <source>
        <dbReference type="EMBL" id="CAF9916956.1"/>
    </source>
</evidence>
<dbReference type="EMBL" id="CAJPDT010000017">
    <property type="protein sequence ID" value="CAF9916956.1"/>
    <property type="molecule type" value="Genomic_DNA"/>
</dbReference>
<dbReference type="OrthoDB" id="1658288at2759"/>
<organism evidence="1 2">
    <name type="scientific">Imshaugia aleurites</name>
    <dbReference type="NCBI Taxonomy" id="172621"/>
    <lineage>
        <taxon>Eukaryota</taxon>
        <taxon>Fungi</taxon>
        <taxon>Dikarya</taxon>
        <taxon>Ascomycota</taxon>
        <taxon>Pezizomycotina</taxon>
        <taxon>Lecanoromycetes</taxon>
        <taxon>OSLEUM clade</taxon>
        <taxon>Lecanoromycetidae</taxon>
        <taxon>Lecanorales</taxon>
        <taxon>Lecanorineae</taxon>
        <taxon>Parmeliaceae</taxon>
        <taxon>Imshaugia</taxon>
    </lineage>
</organism>
<gene>
    <name evidence="1" type="ORF">IMSHALPRED_003355</name>
</gene>
<dbReference type="SUPFAM" id="SSF48452">
    <property type="entry name" value="TPR-like"/>
    <property type="match status" value="2"/>
</dbReference>
<sequence length="702" mass="80339">MDPGYESILGQLRRWVKGLQPNDSPKAAKPLFLVPFSRDSTFVDRVNIFEAIEEKAKAHSRISLSGIGGVGKSQIAIEYCYRFRNLHPEKHVFWVHGSTRQRLEQAYGGIARRLGLLGWNDPAVDTLLLVSEWFSDNQQWLMVLDNADDQDTFFAKPTSTVADTTNVEHIRPLSDYLPQNSQGLMLITTRDKRMSERLAGRHASILVQPMSPSEAEELLRSQLDGPSAWNDDDSKTLLDSLEYIPLAITQAAAFISQNGLTLAEYLDLFHTNDSEVQDLLDENFEDLRRDPESQNSVIKTWKLSFDLISKQNLRAAEMLSFMAVLDRQGIARSLLDNKADGKTDVVKALGILQAFSLITVEDNGGGYQLYRLVQLATQKWLELQGIKEKWQEQALLVLSDKFPSGKFETWRTCESFLPHAQTVISYKGSIKKHSEQYAYLLVNMARFDKEQGRYEIACTRNLAAFEVLENIFGLEHSETLESMANLASTYWRQGRLSEAERMGVRVMKTRTKVLGEEHSDTLDSMNDLALTYADQGRWDEAEQLQERVMKIDMKVFGKEHPDTLSSMNNLASTYRDQGRWNEAEQLQERVTKLQTRVLGEAHPDTLITMSNLASTYWNQKRWNEAEQLQERVLKIRIRVLGEEHPNTLITMNNLARTYHSQEHYNEAIALMRKVVHLRTKRIGAHHPDTLDSIRALKDWSDT</sequence>
<evidence type="ECO:0008006" key="3">
    <source>
        <dbReference type="Google" id="ProtNLM"/>
    </source>
</evidence>
<dbReference type="SMART" id="SM00028">
    <property type="entry name" value="TPR"/>
    <property type="match status" value="5"/>
</dbReference>
<protein>
    <recommendedName>
        <fullName evidence="3">Kinesin light chain</fullName>
    </recommendedName>
</protein>
<comment type="caution">
    <text evidence="1">The sequence shown here is derived from an EMBL/GenBank/DDBJ whole genome shotgun (WGS) entry which is preliminary data.</text>
</comment>
<dbReference type="InterPro" id="IPR011990">
    <property type="entry name" value="TPR-like_helical_dom_sf"/>
</dbReference>
<keyword evidence="2" id="KW-1185">Reference proteome</keyword>
<accession>A0A8H3FA09</accession>
<proteinExistence type="predicted"/>
<dbReference type="Gene3D" id="3.40.50.300">
    <property type="entry name" value="P-loop containing nucleotide triphosphate hydrolases"/>
    <property type="match status" value="1"/>
</dbReference>
<reference evidence="1" key="1">
    <citation type="submission" date="2021-03" db="EMBL/GenBank/DDBJ databases">
        <authorList>
            <person name="Tagirdzhanova G."/>
        </authorList>
    </citation>
    <scope>NUCLEOTIDE SEQUENCE</scope>
</reference>
<dbReference type="InterPro" id="IPR027417">
    <property type="entry name" value="P-loop_NTPase"/>
</dbReference>
<dbReference type="InterPro" id="IPR053137">
    <property type="entry name" value="NLR-like"/>
</dbReference>